<gene>
    <name evidence="1" type="ORF">CW751_04400</name>
</gene>
<dbReference type="AlphaFoldDB" id="A0A2I0R403"/>
<dbReference type="InterPro" id="IPR015943">
    <property type="entry name" value="WD40/YVTN_repeat-like_dom_sf"/>
</dbReference>
<dbReference type="InterPro" id="IPR031815">
    <property type="entry name" value="DUF5074"/>
</dbReference>
<dbReference type="Proteomes" id="UP000236654">
    <property type="component" value="Unassembled WGS sequence"/>
</dbReference>
<comment type="caution">
    <text evidence="1">The sequence shown here is derived from an EMBL/GenBank/DDBJ whole genome shotgun (WGS) entry which is preliminary data.</text>
</comment>
<dbReference type="SUPFAM" id="SSF51004">
    <property type="entry name" value="C-terminal (heme d1) domain of cytochrome cd1-nitrite reductase"/>
    <property type="match status" value="1"/>
</dbReference>
<evidence type="ECO:0000313" key="2">
    <source>
        <dbReference type="Proteomes" id="UP000236654"/>
    </source>
</evidence>
<dbReference type="Pfam" id="PF16819">
    <property type="entry name" value="DUF5074"/>
    <property type="match status" value="1"/>
</dbReference>
<dbReference type="OrthoDB" id="792648at2"/>
<sequence>MDLIKYIFIALLLFTSCKKDKNDDSKLGSSYKNGLLILNEGLFQHNNSSLSWLDLSNKEITNNVFLSINDRPIGDTGNDMIRYGSKIYICVTGSSTLEVIDKNTLKSIKQIPFNYNNQAQEPRRITAHNDKVFVSSFDGYVTAIDTTSLSVHKRIKVGRNPEGICANNNALFVANSGGLDFDNPDSTVFEIDLNTLEVVDTFWVGANPGDVIADAYQNIYVIKRGDYESDPSELVRINLDNRTVENLEIPATSMNIRNNKLYISYYNFSTNASSVSIFDCNNQSLISSNFINSQEISTLYGVIPYKADELICLDAMNYTNSGYLRFFNSSGQLTNSINVGLNPNKIIHYE</sequence>
<dbReference type="PANTHER" id="PTHR47197:SF3">
    <property type="entry name" value="DIHYDRO-HEME D1 DEHYDROGENASE"/>
    <property type="match status" value="1"/>
</dbReference>
<dbReference type="InterPro" id="IPR051200">
    <property type="entry name" value="Host-pathogen_enzymatic-act"/>
</dbReference>
<dbReference type="Gene3D" id="2.130.10.10">
    <property type="entry name" value="YVTN repeat-like/Quinoprotein amine dehydrogenase"/>
    <property type="match status" value="1"/>
</dbReference>
<organism evidence="1 2">
    <name type="scientific">Brumimicrobium salinarum</name>
    <dbReference type="NCBI Taxonomy" id="2058658"/>
    <lineage>
        <taxon>Bacteria</taxon>
        <taxon>Pseudomonadati</taxon>
        <taxon>Bacteroidota</taxon>
        <taxon>Flavobacteriia</taxon>
        <taxon>Flavobacteriales</taxon>
        <taxon>Crocinitomicaceae</taxon>
        <taxon>Brumimicrobium</taxon>
    </lineage>
</organism>
<proteinExistence type="predicted"/>
<evidence type="ECO:0008006" key="3">
    <source>
        <dbReference type="Google" id="ProtNLM"/>
    </source>
</evidence>
<evidence type="ECO:0000313" key="1">
    <source>
        <dbReference type="EMBL" id="PKR81305.1"/>
    </source>
</evidence>
<dbReference type="PROSITE" id="PS51257">
    <property type="entry name" value="PROKAR_LIPOPROTEIN"/>
    <property type="match status" value="1"/>
</dbReference>
<protein>
    <recommendedName>
        <fullName evidence="3">YncE family protein</fullName>
    </recommendedName>
</protein>
<dbReference type="EMBL" id="PJNI01000003">
    <property type="protein sequence ID" value="PKR81305.1"/>
    <property type="molecule type" value="Genomic_DNA"/>
</dbReference>
<name>A0A2I0R403_9FLAO</name>
<reference evidence="1 2" key="1">
    <citation type="submission" date="2017-12" db="EMBL/GenBank/DDBJ databases">
        <title>The draft genome sequence of Brumimicrobium saltpan LHR20.</title>
        <authorList>
            <person name="Do Z.-J."/>
            <person name="Luo H.-R."/>
        </authorList>
    </citation>
    <scope>NUCLEOTIDE SEQUENCE [LARGE SCALE GENOMIC DNA]</scope>
    <source>
        <strain evidence="1 2">LHR20</strain>
    </source>
</reference>
<dbReference type="PANTHER" id="PTHR47197">
    <property type="entry name" value="PROTEIN NIRF"/>
    <property type="match status" value="1"/>
</dbReference>
<dbReference type="InterPro" id="IPR011048">
    <property type="entry name" value="Haem_d1_sf"/>
</dbReference>
<dbReference type="RefSeq" id="WP_101333785.1">
    <property type="nucleotide sequence ID" value="NZ_PJNI01000003.1"/>
</dbReference>
<keyword evidence="2" id="KW-1185">Reference proteome</keyword>
<accession>A0A2I0R403</accession>